<evidence type="ECO:0000256" key="1">
    <source>
        <dbReference type="ARBA" id="ARBA00004852"/>
    </source>
</evidence>
<evidence type="ECO:0000259" key="9">
    <source>
        <dbReference type="Pfam" id="PF02729"/>
    </source>
</evidence>
<dbReference type="NCBIfam" id="NF002032">
    <property type="entry name" value="PRK00856.1"/>
    <property type="match status" value="1"/>
</dbReference>
<dbReference type="HAMAP" id="MF_00001">
    <property type="entry name" value="Asp_carb_tr"/>
    <property type="match status" value="1"/>
</dbReference>
<evidence type="ECO:0000256" key="4">
    <source>
        <dbReference type="ARBA" id="ARBA00022975"/>
    </source>
</evidence>
<feature type="binding site" evidence="7">
    <location>
        <position position="133"/>
    </location>
    <ligand>
        <name>carbamoyl phosphate</name>
        <dbReference type="ChEBI" id="CHEBI:58228"/>
    </ligand>
</feature>
<dbReference type="GO" id="GO:0044205">
    <property type="term" value="P:'de novo' UMP biosynthetic process"/>
    <property type="evidence" value="ECO:0007669"/>
    <property type="project" value="UniProtKB-UniRule"/>
</dbReference>
<dbReference type="EMBL" id="FOSB01000005">
    <property type="protein sequence ID" value="SFJ93902.1"/>
    <property type="molecule type" value="Genomic_DNA"/>
</dbReference>
<reference evidence="11" key="1">
    <citation type="submission" date="2016-10" db="EMBL/GenBank/DDBJ databases">
        <authorList>
            <person name="Varghese N."/>
            <person name="Submissions S."/>
        </authorList>
    </citation>
    <scope>NUCLEOTIDE SEQUENCE [LARGE SCALE GENOMIC DNA]</scope>
    <source>
        <strain evidence="11">CGMCC 1.3704</strain>
    </source>
</reference>
<dbReference type="InterPro" id="IPR006130">
    <property type="entry name" value="Asp/Orn_carbamoylTrfase"/>
</dbReference>
<dbReference type="UniPathway" id="UPA00070">
    <property type="reaction ID" value="UER00116"/>
</dbReference>
<sequence length="298" mass="33653">MMITKSKQHLLSIKQLTNEKIHHLFEIAKRLEREETKPSYNDTFATNLFLEPSTRTKTSFHIAERKLGMEVLELGGDDSSLTKGESLYDTLKTIEALGVDIAVVRQSEIGMLDHCSKGLDMSLINAGDGCGEHPTQSLLDLYTIFEHFNTFQGLNICIAGDLKHSRVARSNAFALRQLGANVSFASKEEWQDPTLADRYINIDDAVEQCDVLMLLRIQHERHEEQETTGSYLEQYGLTKERESRMAAHSLILHPAPVNRGVEIDADLVESPKSRIFRQMTNGVTIRMAIMEAFMKGEL</sequence>
<evidence type="ECO:0000259" key="8">
    <source>
        <dbReference type="Pfam" id="PF00185"/>
    </source>
</evidence>
<feature type="binding site" evidence="7">
    <location>
        <position position="55"/>
    </location>
    <ligand>
        <name>carbamoyl phosphate</name>
        <dbReference type="ChEBI" id="CHEBI:58228"/>
    </ligand>
</feature>
<evidence type="ECO:0000256" key="5">
    <source>
        <dbReference type="ARBA" id="ARBA00043884"/>
    </source>
</evidence>
<dbReference type="GO" id="GO:0006520">
    <property type="term" value="P:amino acid metabolic process"/>
    <property type="evidence" value="ECO:0007669"/>
    <property type="project" value="InterPro"/>
</dbReference>
<dbReference type="OrthoDB" id="9774690at2"/>
<dbReference type="Pfam" id="PF02729">
    <property type="entry name" value="OTCace_N"/>
    <property type="match status" value="1"/>
</dbReference>
<evidence type="ECO:0000256" key="6">
    <source>
        <dbReference type="ARBA" id="ARBA00048859"/>
    </source>
</evidence>
<feature type="domain" description="Aspartate/ornithine carbamoyltransferase carbamoyl-P binding" evidence="9">
    <location>
        <begin position="8"/>
        <end position="146"/>
    </location>
</feature>
<comment type="similarity">
    <text evidence="2 7">Belongs to the aspartate/ornithine carbamoyltransferase superfamily. ATCase family.</text>
</comment>
<dbReference type="PRINTS" id="PR00101">
    <property type="entry name" value="ATCASE"/>
</dbReference>
<organism evidence="10 11">
    <name type="scientific">Halobacillus dabanensis</name>
    <dbReference type="NCBI Taxonomy" id="240302"/>
    <lineage>
        <taxon>Bacteria</taxon>
        <taxon>Bacillati</taxon>
        <taxon>Bacillota</taxon>
        <taxon>Bacilli</taxon>
        <taxon>Bacillales</taxon>
        <taxon>Bacillaceae</taxon>
        <taxon>Halobacillus</taxon>
    </lineage>
</organism>
<dbReference type="InterPro" id="IPR036901">
    <property type="entry name" value="Asp/Orn_carbamoylTrfase_sf"/>
</dbReference>
<name>A0A1I3VFE0_HALDA</name>
<feature type="binding site" evidence="7">
    <location>
        <position position="56"/>
    </location>
    <ligand>
        <name>carbamoyl phosphate</name>
        <dbReference type="ChEBI" id="CHEBI:58228"/>
    </ligand>
</feature>
<dbReference type="RefSeq" id="WP_075036573.1">
    <property type="nucleotide sequence ID" value="NZ_FOSB01000005.1"/>
</dbReference>
<feature type="domain" description="Aspartate/ornithine carbamoyltransferase Asp/Orn-binding" evidence="8">
    <location>
        <begin position="152"/>
        <end position="292"/>
    </location>
</feature>
<dbReference type="Proteomes" id="UP000183557">
    <property type="component" value="Unassembled WGS sequence"/>
</dbReference>
<dbReference type="GO" id="GO:0004070">
    <property type="term" value="F:aspartate carbamoyltransferase activity"/>
    <property type="evidence" value="ECO:0007669"/>
    <property type="project" value="UniProtKB-UniRule"/>
</dbReference>
<evidence type="ECO:0000256" key="3">
    <source>
        <dbReference type="ARBA" id="ARBA00022679"/>
    </source>
</evidence>
<dbReference type="AlphaFoldDB" id="A0A1I3VFE0"/>
<keyword evidence="3 7" id="KW-0808">Transferase</keyword>
<dbReference type="Gene3D" id="3.40.50.1370">
    <property type="entry name" value="Aspartate/ornithine carbamoyltransferase"/>
    <property type="match status" value="2"/>
</dbReference>
<feature type="binding site" evidence="7">
    <location>
        <position position="166"/>
    </location>
    <ligand>
        <name>L-aspartate</name>
        <dbReference type="ChEBI" id="CHEBI:29991"/>
    </ligand>
</feature>
<evidence type="ECO:0000256" key="2">
    <source>
        <dbReference type="ARBA" id="ARBA00008896"/>
    </source>
</evidence>
<dbReference type="GO" id="GO:0006207">
    <property type="term" value="P:'de novo' pyrimidine nucleobase biosynthetic process"/>
    <property type="evidence" value="ECO:0007669"/>
    <property type="project" value="InterPro"/>
</dbReference>
<keyword evidence="11" id="KW-1185">Reference proteome</keyword>
<evidence type="ECO:0000313" key="11">
    <source>
        <dbReference type="Proteomes" id="UP000183557"/>
    </source>
</evidence>
<dbReference type="PRINTS" id="PR00100">
    <property type="entry name" value="AOTCASE"/>
</dbReference>
<keyword evidence="4 7" id="KW-0665">Pyrimidine biosynthesis</keyword>
<dbReference type="FunFam" id="3.40.50.1370:FF:000011">
    <property type="entry name" value="Aspartate carbamoyltransferase"/>
    <property type="match status" value="1"/>
</dbReference>
<proteinExistence type="inferred from homology"/>
<feature type="binding site" evidence="7">
    <location>
        <position position="83"/>
    </location>
    <ligand>
        <name>L-aspartate</name>
        <dbReference type="ChEBI" id="CHEBI:29991"/>
    </ligand>
</feature>
<dbReference type="GO" id="GO:0016597">
    <property type="term" value="F:amino acid binding"/>
    <property type="evidence" value="ECO:0007669"/>
    <property type="project" value="InterPro"/>
</dbReference>
<feature type="binding site" evidence="7">
    <location>
        <position position="216"/>
    </location>
    <ligand>
        <name>L-aspartate</name>
        <dbReference type="ChEBI" id="CHEBI:29991"/>
    </ligand>
</feature>
<dbReference type="SUPFAM" id="SSF53671">
    <property type="entry name" value="Aspartate/ornithine carbamoyltransferase"/>
    <property type="match status" value="1"/>
</dbReference>
<dbReference type="NCBIfam" id="TIGR00670">
    <property type="entry name" value="asp_carb_tr"/>
    <property type="match status" value="1"/>
</dbReference>
<accession>A0A1I3VFE0</accession>
<dbReference type="GO" id="GO:0005829">
    <property type="term" value="C:cytosol"/>
    <property type="evidence" value="ECO:0007669"/>
    <property type="project" value="TreeGrafter"/>
</dbReference>
<feature type="binding site" evidence="7">
    <location>
        <position position="255"/>
    </location>
    <ligand>
        <name>carbamoyl phosphate</name>
        <dbReference type="ChEBI" id="CHEBI:58228"/>
    </ligand>
</feature>
<evidence type="ECO:0000256" key="7">
    <source>
        <dbReference type="HAMAP-Rule" id="MF_00001"/>
    </source>
</evidence>
<gene>
    <name evidence="7" type="primary">pyrB</name>
    <name evidence="10" type="ORF">SAMN04487936_105289</name>
</gene>
<comment type="function">
    <text evidence="5 7">Catalyzes the condensation of carbamoyl phosphate and aspartate to form carbamoyl aspartate and inorganic phosphate, the committed step in the de novo pyrimidine nucleotide biosynthesis pathway.</text>
</comment>
<dbReference type="PROSITE" id="PS00097">
    <property type="entry name" value="CARBAMOYLTRANSFERASE"/>
    <property type="match status" value="1"/>
</dbReference>
<dbReference type="PANTHER" id="PTHR45753">
    <property type="entry name" value="ORNITHINE CARBAMOYLTRANSFERASE, MITOCHONDRIAL"/>
    <property type="match status" value="1"/>
</dbReference>
<protein>
    <recommendedName>
        <fullName evidence="7">Aspartate carbamoyltransferase</fullName>
        <ecNumber evidence="7">2.1.3.2</ecNumber>
    </recommendedName>
    <alternativeName>
        <fullName evidence="7">Aspartate transcarbamylase</fullName>
        <shortName evidence="7">ATCase</shortName>
    </alternativeName>
</protein>
<dbReference type="InterPro" id="IPR006132">
    <property type="entry name" value="Asp/Orn_carbamoyltranf_P-bd"/>
</dbReference>
<feature type="binding site" evidence="7">
    <location>
        <position position="256"/>
    </location>
    <ligand>
        <name>carbamoyl phosphate</name>
        <dbReference type="ChEBI" id="CHEBI:58228"/>
    </ligand>
</feature>
<dbReference type="InterPro" id="IPR006131">
    <property type="entry name" value="Asp_carbamoyltransf_Asp/Orn-bd"/>
</dbReference>
<dbReference type="InterPro" id="IPR002082">
    <property type="entry name" value="Asp_carbamoyltransf"/>
</dbReference>
<dbReference type="EC" id="2.1.3.2" evidence="7"/>
<feature type="binding site" evidence="7">
    <location>
        <position position="136"/>
    </location>
    <ligand>
        <name>carbamoyl phosphate</name>
        <dbReference type="ChEBI" id="CHEBI:58228"/>
    </ligand>
</feature>
<comment type="subunit">
    <text evidence="7">Heterododecamer (2C3:3R2) of six catalytic PyrB chains organized as two trimers (C3), and six regulatory PyrI chains organized as three dimers (R2).</text>
</comment>
<dbReference type="Pfam" id="PF00185">
    <property type="entry name" value="OTCace"/>
    <property type="match status" value="1"/>
</dbReference>
<evidence type="ECO:0000313" key="10">
    <source>
        <dbReference type="EMBL" id="SFJ93902.1"/>
    </source>
</evidence>
<feature type="binding site" evidence="7">
    <location>
        <position position="105"/>
    </location>
    <ligand>
        <name>carbamoyl phosphate</name>
        <dbReference type="ChEBI" id="CHEBI:58228"/>
    </ligand>
</feature>
<comment type="catalytic activity">
    <reaction evidence="6 7">
        <text>carbamoyl phosphate + L-aspartate = N-carbamoyl-L-aspartate + phosphate + H(+)</text>
        <dbReference type="Rhea" id="RHEA:20013"/>
        <dbReference type="ChEBI" id="CHEBI:15378"/>
        <dbReference type="ChEBI" id="CHEBI:29991"/>
        <dbReference type="ChEBI" id="CHEBI:32814"/>
        <dbReference type="ChEBI" id="CHEBI:43474"/>
        <dbReference type="ChEBI" id="CHEBI:58228"/>
        <dbReference type="EC" id="2.1.3.2"/>
    </reaction>
</comment>
<dbReference type="PANTHER" id="PTHR45753:SF6">
    <property type="entry name" value="ASPARTATE CARBAMOYLTRANSFERASE"/>
    <property type="match status" value="1"/>
</dbReference>
<comment type="pathway">
    <text evidence="1 7">Pyrimidine metabolism; UMP biosynthesis via de novo pathway; (S)-dihydroorotate from bicarbonate: step 2/3.</text>
</comment>